<accession>A0A0W8DR78</accession>
<reference evidence="2 3" key="1">
    <citation type="submission" date="2015-11" db="EMBL/GenBank/DDBJ databases">
        <title>Genomes and virulence difference between two physiological races of Phytophthora nicotianae.</title>
        <authorList>
            <person name="Liu H."/>
            <person name="Ma X."/>
            <person name="Yu H."/>
            <person name="Fang D."/>
            <person name="Li Y."/>
            <person name="Wang X."/>
            <person name="Wang W."/>
            <person name="Dong Y."/>
            <person name="Xiao B."/>
        </authorList>
    </citation>
    <scope>NUCLEOTIDE SEQUENCE [LARGE SCALE GENOMIC DNA]</scope>
    <source>
        <strain evidence="3">race 1</strain>
    </source>
</reference>
<gene>
    <name evidence="2" type="ORF">AM588_10009915</name>
</gene>
<dbReference type="AlphaFoldDB" id="A0A0W8DR78"/>
<feature type="region of interest" description="Disordered" evidence="1">
    <location>
        <begin position="258"/>
        <end position="334"/>
    </location>
</feature>
<dbReference type="Proteomes" id="UP000054636">
    <property type="component" value="Unassembled WGS sequence"/>
</dbReference>
<sequence length="334" mass="37161">MEAKGEDNSTHRASSKGLPDQDDINTDESGAPTPEVVALRDGYNQTYIVRSSKDNLHEVLFRCGNWCYSGKVDLVTFMCEASKMPATSLFTPSMEHLAEVVPAMQEEMSKAEQFVQNLAQSGGSFVKSKGDVGSWLEDDNVECFFEIAMDKCAAFQDVEAIASKIHIGGVVLVLLYYDFTFYVYLENGEEEQPLLDTNFPDVSLQKEGIQLKTYRKGVRGCEELRRISLWKIENEFTDEEEDEDAAAVDCITSRNKGQLQADAKEEHRREEGVKAESDSKAAKEMQPRKSALPHHVAPLKRPSGAATTLKGMPDLGMKAPWDETGKPLGMRTSK</sequence>
<protein>
    <submittedName>
        <fullName evidence="2">Aldehyde dehydrogenase</fullName>
    </submittedName>
</protein>
<organism evidence="2 3">
    <name type="scientific">Phytophthora nicotianae</name>
    <name type="common">Potato buckeye rot agent</name>
    <name type="synonym">Phytophthora parasitica</name>
    <dbReference type="NCBI Taxonomy" id="4792"/>
    <lineage>
        <taxon>Eukaryota</taxon>
        <taxon>Sar</taxon>
        <taxon>Stramenopiles</taxon>
        <taxon>Oomycota</taxon>
        <taxon>Peronosporomycetes</taxon>
        <taxon>Peronosporales</taxon>
        <taxon>Peronosporaceae</taxon>
        <taxon>Phytophthora</taxon>
    </lineage>
</organism>
<feature type="region of interest" description="Disordered" evidence="1">
    <location>
        <begin position="1"/>
        <end position="36"/>
    </location>
</feature>
<dbReference type="EMBL" id="LNFP01000051">
    <property type="protein sequence ID" value="KUF98890.1"/>
    <property type="molecule type" value="Genomic_DNA"/>
</dbReference>
<evidence type="ECO:0000256" key="1">
    <source>
        <dbReference type="SAM" id="MobiDB-lite"/>
    </source>
</evidence>
<evidence type="ECO:0000313" key="2">
    <source>
        <dbReference type="EMBL" id="KUF98890.1"/>
    </source>
</evidence>
<proteinExistence type="predicted"/>
<evidence type="ECO:0000313" key="3">
    <source>
        <dbReference type="Proteomes" id="UP000054636"/>
    </source>
</evidence>
<comment type="caution">
    <text evidence="2">The sequence shown here is derived from an EMBL/GenBank/DDBJ whole genome shotgun (WGS) entry which is preliminary data.</text>
</comment>
<feature type="compositionally biased region" description="Basic and acidic residues" evidence="1">
    <location>
        <begin position="262"/>
        <end position="287"/>
    </location>
</feature>
<name>A0A0W8DR78_PHYNI</name>
<feature type="compositionally biased region" description="Basic and acidic residues" evidence="1">
    <location>
        <begin position="1"/>
        <end position="10"/>
    </location>
</feature>